<comment type="caution">
    <text evidence="1">The sequence shown here is derived from an EMBL/GenBank/DDBJ whole genome shotgun (WGS) entry which is preliminary data.</text>
</comment>
<reference evidence="1" key="1">
    <citation type="submission" date="2020-11" db="EMBL/GenBank/DDBJ databases">
        <authorList>
            <consortium name="DOE Joint Genome Institute"/>
            <person name="Ahrendt S."/>
            <person name="Riley R."/>
            <person name="Andreopoulos W."/>
            <person name="Labutti K."/>
            <person name="Pangilinan J."/>
            <person name="Ruiz-Duenas F.J."/>
            <person name="Barrasa J.M."/>
            <person name="Sanchez-Garcia M."/>
            <person name="Camarero S."/>
            <person name="Miyauchi S."/>
            <person name="Serrano A."/>
            <person name="Linde D."/>
            <person name="Babiker R."/>
            <person name="Drula E."/>
            <person name="Ayuso-Fernandez I."/>
            <person name="Pacheco R."/>
            <person name="Padilla G."/>
            <person name="Ferreira P."/>
            <person name="Barriuso J."/>
            <person name="Kellner H."/>
            <person name="Castanera R."/>
            <person name="Alfaro M."/>
            <person name="Ramirez L."/>
            <person name="Pisabarro A.G."/>
            <person name="Kuo A."/>
            <person name="Tritt A."/>
            <person name="Lipzen A."/>
            <person name="He G."/>
            <person name="Yan M."/>
            <person name="Ng V."/>
            <person name="Cullen D."/>
            <person name="Martin F."/>
            <person name="Rosso M.-N."/>
            <person name="Henrissat B."/>
            <person name="Hibbett D."/>
            <person name="Martinez A.T."/>
            <person name="Grigoriev I.V."/>
        </authorList>
    </citation>
    <scope>NUCLEOTIDE SEQUENCE</scope>
    <source>
        <strain evidence="1">AH 40177</strain>
    </source>
</reference>
<dbReference type="Proteomes" id="UP000772434">
    <property type="component" value="Unassembled WGS sequence"/>
</dbReference>
<proteinExistence type="predicted"/>
<dbReference type="EMBL" id="JADNRY010000217">
    <property type="protein sequence ID" value="KAF9061046.1"/>
    <property type="molecule type" value="Genomic_DNA"/>
</dbReference>
<name>A0A9P5PCY4_9AGAR</name>
<evidence type="ECO:0000313" key="2">
    <source>
        <dbReference type="Proteomes" id="UP000772434"/>
    </source>
</evidence>
<keyword evidence="2" id="KW-1185">Reference proteome</keyword>
<accession>A0A9P5PCY4</accession>
<gene>
    <name evidence="1" type="ORF">BDP27DRAFT_1429406</name>
</gene>
<evidence type="ECO:0000313" key="1">
    <source>
        <dbReference type="EMBL" id="KAF9061046.1"/>
    </source>
</evidence>
<organism evidence="1 2">
    <name type="scientific">Rhodocollybia butyracea</name>
    <dbReference type="NCBI Taxonomy" id="206335"/>
    <lineage>
        <taxon>Eukaryota</taxon>
        <taxon>Fungi</taxon>
        <taxon>Dikarya</taxon>
        <taxon>Basidiomycota</taxon>
        <taxon>Agaricomycotina</taxon>
        <taxon>Agaricomycetes</taxon>
        <taxon>Agaricomycetidae</taxon>
        <taxon>Agaricales</taxon>
        <taxon>Marasmiineae</taxon>
        <taxon>Omphalotaceae</taxon>
        <taxon>Rhodocollybia</taxon>
    </lineage>
</organism>
<dbReference type="AlphaFoldDB" id="A0A9P5PCY4"/>
<protein>
    <submittedName>
        <fullName evidence="1">Uncharacterized protein</fullName>
    </submittedName>
</protein>
<sequence>MDTVLSHLITQNINSGQLTPAMLVQITAASSNTTLSLPPTQPLLAPIVLPAQLSSSSGPAFTLAAPATLASTIPSIPVPLPIASPISHTPISAASLPAVSTPYQSMHLLQSVAQPCRYLWIGRFASASVYKTPTDSYELES</sequence>